<evidence type="ECO:0000313" key="3">
    <source>
        <dbReference type="Proteomes" id="UP000247515"/>
    </source>
</evidence>
<keyword evidence="3" id="KW-1185">Reference proteome</keyword>
<protein>
    <submittedName>
        <fullName evidence="2">Endosialidase-like protein</fullName>
    </submittedName>
</protein>
<dbReference type="Proteomes" id="UP000247515">
    <property type="component" value="Unassembled WGS sequence"/>
</dbReference>
<evidence type="ECO:0000313" key="2">
    <source>
        <dbReference type="EMBL" id="PXX15849.1"/>
    </source>
</evidence>
<comment type="caution">
    <text evidence="2">The sequence shown here is derived from an EMBL/GenBank/DDBJ whole genome shotgun (WGS) entry which is preliminary data.</text>
</comment>
<dbReference type="InterPro" id="IPR030392">
    <property type="entry name" value="S74_ICA"/>
</dbReference>
<organism evidence="2 3">
    <name type="scientific">Paraburkholderia tropica</name>
    <dbReference type="NCBI Taxonomy" id="92647"/>
    <lineage>
        <taxon>Bacteria</taxon>
        <taxon>Pseudomonadati</taxon>
        <taxon>Pseudomonadota</taxon>
        <taxon>Betaproteobacteria</taxon>
        <taxon>Burkholderiales</taxon>
        <taxon>Burkholderiaceae</taxon>
        <taxon>Paraburkholderia</taxon>
    </lineage>
</organism>
<feature type="domain" description="Peptidase S74" evidence="1">
    <location>
        <begin position="142"/>
        <end position="231"/>
    </location>
</feature>
<dbReference type="EMBL" id="QJJV01000009">
    <property type="protein sequence ID" value="PXX15849.1"/>
    <property type="molecule type" value="Genomic_DNA"/>
</dbReference>
<dbReference type="Pfam" id="PF13884">
    <property type="entry name" value="Peptidase_S74"/>
    <property type="match status" value="1"/>
</dbReference>
<evidence type="ECO:0000259" key="1">
    <source>
        <dbReference type="PROSITE" id="PS51688"/>
    </source>
</evidence>
<dbReference type="PROSITE" id="PS51688">
    <property type="entry name" value="ICA"/>
    <property type="match status" value="1"/>
</dbReference>
<proteinExistence type="predicted"/>
<sequence length="232" mass="24101">MSGIIGTLPATLQNGTNADASQVMANLNFIINQVNANGAPLNVTALPDLATIGSAALDVQGTLEVDGVSLTMGAISPGQYLGNISATNTPFLNFYSSGNAGSSNSNFDVRLIASGGSSTPATGTLTCFAAQFTCSGNITANSDERLKRDWQSVRPDFLERVAELQSGTFERISTGERNAGVSAQSLQRALPEAVLEGPDGFLSVAYGQAAVVMCVELAKEVLRLRALLEPVK</sequence>
<accession>A0ABX5MNN5</accession>
<dbReference type="RefSeq" id="WP_110327737.1">
    <property type="nucleotide sequence ID" value="NZ_QJJV01000009.1"/>
</dbReference>
<gene>
    <name evidence="2" type="ORF">C7400_109184</name>
</gene>
<reference evidence="2 3" key="1">
    <citation type="submission" date="2018-05" db="EMBL/GenBank/DDBJ databases">
        <title>Genomic Encyclopedia of Type Strains, Phase IV (KMG-V): Genome sequencing to study the core and pangenomes of soil and plant-associated prokaryotes.</title>
        <authorList>
            <person name="Whitman W."/>
        </authorList>
    </citation>
    <scope>NUCLEOTIDE SEQUENCE [LARGE SCALE GENOMIC DNA]</scope>
    <source>
        <strain evidence="2 3">SIr-6563</strain>
    </source>
</reference>
<name>A0ABX5MNN5_9BURK</name>